<dbReference type="InterPro" id="IPR023753">
    <property type="entry name" value="FAD/NAD-binding_dom"/>
</dbReference>
<evidence type="ECO:0000256" key="1">
    <source>
        <dbReference type="ARBA" id="ARBA00007532"/>
    </source>
</evidence>
<feature type="binding site" evidence="12">
    <location>
        <position position="40"/>
    </location>
    <ligand>
        <name>FAD</name>
        <dbReference type="ChEBI" id="CHEBI:57692"/>
    </ligand>
</feature>
<feature type="binding site" evidence="12">
    <location>
        <position position="255"/>
    </location>
    <ligand>
        <name>NAD(+)</name>
        <dbReference type="ChEBI" id="CHEBI:57540"/>
    </ligand>
</feature>
<sequence>MAAAAGARVAVCEMPYSTKASDTTGGVGGTCVIRGCVPKKLMHYGAQLHDAFADAPHFGWKNGGATPPEEWSALLANKNKEITRLNGIYARLLGNAGVEMIEGHARVTGPNSVSINGRTVTAKNILVATGSTASVPANIPGVDLPGVINSDQALVLPQRPKKVVIYGSGFIAVEFAGIFHGYGSEVHLVYRADHPLRGFDDDCRKFLAEQYAAKGVHMHPGEVPKEVTEGPGGEGLTLVTDKATYDADVVMFATGRKPNTAGIGLEEAGVELGRKGEVVVNEHNRTRVPSIWAVGDCIGKVMLTPVALMEGMRFAESAFGPDGPAVPNYDLIPAAVFSDPELGTVGWTEEQAIQRAGEPVDVYLSTFKPLKYTMVEGTAQRTLMKMIVGKESDKVLGVHMVGADAPEIMQGIGVALKAGATKAHFDATIGIHPSAAEEFVTMRTPSRTAGPAKL</sequence>
<dbReference type="SUPFAM" id="SSF55424">
    <property type="entry name" value="FAD/NAD-linked reductases, dimerisation (C-terminal) domain"/>
    <property type="match status" value="1"/>
</dbReference>
<dbReference type="GO" id="GO:0006749">
    <property type="term" value="P:glutathione metabolic process"/>
    <property type="evidence" value="ECO:0007669"/>
    <property type="project" value="TreeGrafter"/>
</dbReference>
<dbReference type="FunFam" id="3.50.50.60:FF:000051">
    <property type="entry name" value="Glutathione reductase"/>
    <property type="match status" value="1"/>
</dbReference>
<evidence type="ECO:0000259" key="15">
    <source>
        <dbReference type="Pfam" id="PF02852"/>
    </source>
</evidence>
<keyword evidence="8" id="KW-1015">Disulfide bond</keyword>
<dbReference type="InterPro" id="IPR036188">
    <property type="entry name" value="FAD/NAD-bd_sf"/>
</dbReference>
<feature type="binding site" evidence="12">
    <location>
        <begin position="129"/>
        <end position="131"/>
    </location>
    <ligand>
        <name>FAD</name>
        <dbReference type="ChEBI" id="CHEBI:57692"/>
    </ligand>
</feature>
<dbReference type="PIRSF" id="PIRSF000350">
    <property type="entry name" value="Mercury_reductase_MerA"/>
    <property type="match status" value="1"/>
</dbReference>
<dbReference type="GO" id="GO:0045454">
    <property type="term" value="P:cell redox homeostasis"/>
    <property type="evidence" value="ECO:0007669"/>
    <property type="project" value="InterPro"/>
</dbReference>
<dbReference type="InterPro" id="IPR046952">
    <property type="entry name" value="GSHR/TRXR-like"/>
</dbReference>
<protein>
    <recommendedName>
        <fullName evidence="3">glutathione-disulfide reductase</fullName>
        <ecNumber evidence="3">1.8.1.7</ecNumber>
    </recommendedName>
</protein>
<organism evidence="17">
    <name type="scientific">Prasinoderma coloniale</name>
    <dbReference type="NCBI Taxonomy" id="156133"/>
    <lineage>
        <taxon>Eukaryota</taxon>
        <taxon>Viridiplantae</taxon>
        <taxon>Prasinodermophyta</taxon>
        <taxon>Prasinodermophyceae</taxon>
        <taxon>Prasinodermales</taxon>
        <taxon>Prasinodermaceae</taxon>
        <taxon>Prasinoderma</taxon>
    </lineage>
</organism>
<evidence type="ECO:0000256" key="9">
    <source>
        <dbReference type="ARBA" id="ARBA00023284"/>
    </source>
</evidence>
<dbReference type="EMBL" id="HBDZ01003435">
    <property type="protein sequence ID" value="CAD8232725.1"/>
    <property type="molecule type" value="Transcribed_RNA"/>
</dbReference>
<comment type="subunit">
    <text evidence="2">Homodimer.</text>
</comment>
<dbReference type="GO" id="GO:0004362">
    <property type="term" value="F:glutathione-disulfide reductase (NADPH) activity"/>
    <property type="evidence" value="ECO:0007669"/>
    <property type="project" value="UniProtKB-EC"/>
</dbReference>
<dbReference type="GO" id="GO:0005829">
    <property type="term" value="C:cytosol"/>
    <property type="evidence" value="ECO:0007669"/>
    <property type="project" value="TreeGrafter"/>
</dbReference>
<feature type="domain" description="FAD/NAD(P)-binding" evidence="16">
    <location>
        <begin position="3"/>
        <end position="311"/>
    </location>
</feature>
<evidence type="ECO:0000256" key="7">
    <source>
        <dbReference type="ARBA" id="ARBA00023002"/>
    </source>
</evidence>
<gene>
    <name evidence="17" type="ORF">PCOL08062_LOCUS2660</name>
</gene>
<evidence type="ECO:0000259" key="16">
    <source>
        <dbReference type="Pfam" id="PF07992"/>
    </source>
</evidence>
<dbReference type="SUPFAM" id="SSF51905">
    <property type="entry name" value="FAD/NAD(P)-binding domain"/>
    <property type="match status" value="1"/>
</dbReference>
<dbReference type="InterPro" id="IPR004099">
    <property type="entry name" value="Pyr_nucl-diS_OxRdtase_dimer"/>
</dbReference>
<dbReference type="Pfam" id="PF07992">
    <property type="entry name" value="Pyr_redox_2"/>
    <property type="match status" value="1"/>
</dbReference>
<evidence type="ECO:0000256" key="2">
    <source>
        <dbReference type="ARBA" id="ARBA00011738"/>
    </source>
</evidence>
<keyword evidence="5 12" id="KW-0274">FAD</keyword>
<evidence type="ECO:0000256" key="10">
    <source>
        <dbReference type="ARBA" id="ARBA00049142"/>
    </source>
</evidence>
<proteinExistence type="inferred from homology"/>
<feature type="binding site" evidence="12">
    <location>
        <position position="296"/>
    </location>
    <ligand>
        <name>FAD</name>
        <dbReference type="ChEBI" id="CHEBI:57692"/>
    </ligand>
</feature>
<dbReference type="InterPro" id="IPR012999">
    <property type="entry name" value="Pyr_OxRdtase_I_AS"/>
</dbReference>
<evidence type="ECO:0000256" key="4">
    <source>
        <dbReference type="ARBA" id="ARBA00022630"/>
    </source>
</evidence>
<comment type="cofactor">
    <cofactor evidence="12">
        <name>FAD</name>
        <dbReference type="ChEBI" id="CHEBI:57692"/>
    </cofactor>
    <text evidence="12">Binds 1 FAD per subunit.</text>
</comment>
<evidence type="ECO:0000313" key="17">
    <source>
        <dbReference type="EMBL" id="CAD8232725.1"/>
    </source>
</evidence>
<evidence type="ECO:0000256" key="13">
    <source>
        <dbReference type="PIRSR" id="PIRSR000350-4"/>
    </source>
</evidence>
<evidence type="ECO:0000256" key="14">
    <source>
        <dbReference type="RuleBase" id="RU003691"/>
    </source>
</evidence>
<dbReference type="Gene3D" id="3.50.50.60">
    <property type="entry name" value="FAD/NAD(P)-binding domain"/>
    <property type="match status" value="2"/>
</dbReference>
<dbReference type="GO" id="GO:0005739">
    <property type="term" value="C:mitochondrion"/>
    <property type="evidence" value="ECO:0007669"/>
    <property type="project" value="TreeGrafter"/>
</dbReference>
<evidence type="ECO:0000256" key="6">
    <source>
        <dbReference type="ARBA" id="ARBA00022857"/>
    </source>
</evidence>
<keyword evidence="9 14" id="KW-0676">Redox-active center</keyword>
<dbReference type="GO" id="GO:0050660">
    <property type="term" value="F:flavin adenine dinucleotide binding"/>
    <property type="evidence" value="ECO:0007669"/>
    <property type="project" value="InterPro"/>
</dbReference>
<dbReference type="InterPro" id="IPR001100">
    <property type="entry name" value="Pyr_nuc-diS_OxRdtase"/>
</dbReference>
<feature type="disulfide bond" description="Redox-active" evidence="13">
    <location>
        <begin position="31"/>
        <end position="36"/>
    </location>
</feature>
<dbReference type="InterPro" id="IPR016156">
    <property type="entry name" value="FAD/NAD-linked_Rdtase_dimer_sf"/>
</dbReference>
<dbReference type="NCBIfam" id="NF004776">
    <property type="entry name" value="PRK06116.1"/>
    <property type="match status" value="1"/>
</dbReference>
<dbReference type="PRINTS" id="PR00411">
    <property type="entry name" value="PNDRDTASEI"/>
</dbReference>
<keyword evidence="6" id="KW-0521">NADP</keyword>
<keyword evidence="7 14" id="KW-0560">Oxidoreductase</keyword>
<feature type="domain" description="Pyridine nucleotide-disulphide oxidoreductase dimerisation" evidence="15">
    <location>
        <begin position="332"/>
        <end position="442"/>
    </location>
</feature>
<evidence type="ECO:0000256" key="5">
    <source>
        <dbReference type="ARBA" id="ARBA00022827"/>
    </source>
</evidence>
<dbReference type="EC" id="1.8.1.7" evidence="3"/>
<dbReference type="PANTHER" id="PTHR42737:SF2">
    <property type="entry name" value="GLUTATHIONE REDUCTASE"/>
    <property type="match status" value="1"/>
</dbReference>
<evidence type="ECO:0000256" key="8">
    <source>
        <dbReference type="ARBA" id="ARBA00023157"/>
    </source>
</evidence>
<dbReference type="PANTHER" id="PTHR42737">
    <property type="entry name" value="GLUTATHIONE REDUCTASE"/>
    <property type="match status" value="1"/>
</dbReference>
<name>A0A7R9TEE9_9VIRI</name>
<accession>A0A7R9TEE9</accession>
<evidence type="ECO:0000256" key="11">
    <source>
        <dbReference type="PIRSR" id="PIRSR000350-2"/>
    </source>
</evidence>
<comment type="similarity">
    <text evidence="1 14">Belongs to the class-I pyridine nucleotide-disulfide oxidoreductase family.</text>
</comment>
<feature type="binding site" evidence="12">
    <location>
        <begin position="167"/>
        <end position="174"/>
    </location>
    <ligand>
        <name>NAD(+)</name>
        <dbReference type="ChEBI" id="CHEBI:57540"/>
    </ligand>
</feature>
<dbReference type="Gene3D" id="3.30.390.30">
    <property type="match status" value="1"/>
</dbReference>
<feature type="active site" description="Proton acceptor" evidence="11">
    <location>
        <position position="432"/>
    </location>
</feature>
<reference evidence="17" key="1">
    <citation type="submission" date="2021-01" db="EMBL/GenBank/DDBJ databases">
        <authorList>
            <person name="Corre E."/>
            <person name="Pelletier E."/>
            <person name="Niang G."/>
            <person name="Scheremetjew M."/>
            <person name="Finn R."/>
            <person name="Kale V."/>
            <person name="Holt S."/>
            <person name="Cochrane G."/>
            <person name="Meng A."/>
            <person name="Brown T."/>
            <person name="Cohen L."/>
        </authorList>
    </citation>
    <scope>NUCLEOTIDE SEQUENCE</scope>
    <source>
        <strain evidence="17">CCMP1413</strain>
    </source>
</reference>
<dbReference type="PRINTS" id="PR00368">
    <property type="entry name" value="FADPNR"/>
</dbReference>
<comment type="catalytic activity">
    <reaction evidence="10">
        <text>2 glutathione + NADP(+) = glutathione disulfide + NADPH + H(+)</text>
        <dbReference type="Rhea" id="RHEA:11740"/>
        <dbReference type="ChEBI" id="CHEBI:15378"/>
        <dbReference type="ChEBI" id="CHEBI:57783"/>
        <dbReference type="ChEBI" id="CHEBI:57925"/>
        <dbReference type="ChEBI" id="CHEBI:58297"/>
        <dbReference type="ChEBI" id="CHEBI:58349"/>
        <dbReference type="EC" id="1.8.1.7"/>
    </reaction>
</comment>
<evidence type="ECO:0000256" key="12">
    <source>
        <dbReference type="PIRSR" id="PIRSR000350-3"/>
    </source>
</evidence>
<dbReference type="GO" id="GO:0034599">
    <property type="term" value="P:cellular response to oxidative stress"/>
    <property type="evidence" value="ECO:0007669"/>
    <property type="project" value="TreeGrafter"/>
</dbReference>
<dbReference type="Pfam" id="PF02852">
    <property type="entry name" value="Pyr_redox_dim"/>
    <property type="match status" value="1"/>
</dbReference>
<dbReference type="AlphaFoldDB" id="A0A7R9TEE9"/>
<dbReference type="PROSITE" id="PS00076">
    <property type="entry name" value="PYRIDINE_REDOX_1"/>
    <property type="match status" value="1"/>
</dbReference>
<keyword evidence="4 14" id="KW-0285">Flavoprotein</keyword>
<evidence type="ECO:0000256" key="3">
    <source>
        <dbReference type="ARBA" id="ARBA00012607"/>
    </source>
</evidence>
<keyword evidence="12" id="KW-0547">Nucleotide-binding</keyword>
<keyword evidence="12" id="KW-0520">NAD</keyword>